<evidence type="ECO:0000256" key="1">
    <source>
        <dbReference type="SAM" id="MobiDB-lite"/>
    </source>
</evidence>
<evidence type="ECO:0000313" key="3">
    <source>
        <dbReference type="Proteomes" id="UP000192903"/>
    </source>
</evidence>
<dbReference type="Pfam" id="PF09957">
    <property type="entry name" value="VapB_antitoxin"/>
    <property type="match status" value="1"/>
</dbReference>
<dbReference type="OrthoDB" id="129867at2"/>
<proteinExistence type="predicted"/>
<feature type="compositionally biased region" description="Polar residues" evidence="1">
    <location>
        <begin position="64"/>
        <end position="73"/>
    </location>
</feature>
<accession>A0A1X7FB67</accession>
<feature type="region of interest" description="Disordered" evidence="1">
    <location>
        <begin position="49"/>
        <end position="73"/>
    </location>
</feature>
<name>A0A1X7FB67_9HYPH</name>
<dbReference type="RefSeq" id="WP_085422797.1">
    <property type="nucleotide sequence ID" value="NZ_FXAF01000006.1"/>
</dbReference>
<keyword evidence="3" id="KW-1185">Reference proteome</keyword>
<dbReference type="AlphaFoldDB" id="A0A1X7FB67"/>
<reference evidence="3" key="1">
    <citation type="submission" date="2017-04" db="EMBL/GenBank/DDBJ databases">
        <authorList>
            <person name="Varghese N."/>
            <person name="Submissions S."/>
        </authorList>
    </citation>
    <scope>NUCLEOTIDE SEQUENCE [LARGE SCALE GENOMIC DNA]</scope>
    <source>
        <strain evidence="3">B4P</strain>
    </source>
</reference>
<gene>
    <name evidence="2" type="ORF">SAMN02982989_2645</name>
</gene>
<dbReference type="EMBL" id="FXAF01000006">
    <property type="protein sequence ID" value="SMF49543.1"/>
    <property type="molecule type" value="Genomic_DNA"/>
</dbReference>
<organism evidence="2 3">
    <name type="scientific">Xaviernesmea oryzae</name>
    <dbReference type="NCBI Taxonomy" id="464029"/>
    <lineage>
        <taxon>Bacteria</taxon>
        <taxon>Pseudomonadati</taxon>
        <taxon>Pseudomonadota</taxon>
        <taxon>Alphaproteobacteria</taxon>
        <taxon>Hyphomicrobiales</taxon>
        <taxon>Rhizobiaceae</taxon>
        <taxon>Rhizobium/Agrobacterium group</taxon>
        <taxon>Xaviernesmea</taxon>
    </lineage>
</organism>
<dbReference type="Proteomes" id="UP000192903">
    <property type="component" value="Unassembled WGS sequence"/>
</dbReference>
<evidence type="ECO:0000313" key="2">
    <source>
        <dbReference type="EMBL" id="SMF49543.1"/>
    </source>
</evidence>
<sequence length="73" mass="8071">MRTTITIDDELLANAKEFTGITETSSVIRKALILLVQHEAAERLIMLGGSGPDVEAPPRRRWNPNGTWDGNPE</sequence>
<dbReference type="STRING" id="464029.SAMN02982989_2645"/>
<dbReference type="InterPro" id="IPR019239">
    <property type="entry name" value="VapB_antitoxin"/>
</dbReference>
<protein>
    <submittedName>
        <fullName evidence="2">Antitoxin of type II TA system, VapB</fullName>
    </submittedName>
</protein>